<keyword evidence="2" id="KW-1133">Transmembrane helix</keyword>
<dbReference type="OrthoDB" id="2330024at2"/>
<feature type="transmembrane region" description="Helical" evidence="2">
    <location>
        <begin position="12"/>
        <end position="33"/>
    </location>
</feature>
<accession>A0A1Z5IUH3</accession>
<dbReference type="EMBL" id="BCMI01000005">
    <property type="protein sequence ID" value="GAX05403.1"/>
    <property type="molecule type" value="Genomic_DNA"/>
</dbReference>
<keyword evidence="2" id="KW-0812">Transmembrane</keyword>
<comment type="caution">
    <text evidence="3">The sequence shown here is derived from an EMBL/GenBank/DDBJ whole genome shotgun (WGS) entry which is preliminary data.</text>
</comment>
<feature type="region of interest" description="Disordered" evidence="1">
    <location>
        <begin position="176"/>
        <end position="199"/>
    </location>
</feature>
<dbReference type="RefSeq" id="WP_089120712.1">
    <property type="nucleotide sequence ID" value="NZ_BCMI01000005.1"/>
</dbReference>
<evidence type="ECO:0000313" key="3">
    <source>
        <dbReference type="EMBL" id="GAX05403.1"/>
    </source>
</evidence>
<reference evidence="3" key="1">
    <citation type="submission" date="2015-11" db="EMBL/GenBank/DDBJ databases">
        <title>Draft genome sequences of new species of the genus Lactobacillus isolated from orchardgrass silage.</title>
        <authorList>
            <person name="Tohno M."/>
            <person name="Tanizawa Y."/>
            <person name="Arita M."/>
        </authorList>
    </citation>
    <scope>NUCLEOTIDE SEQUENCE [LARGE SCALE GENOMIC DNA]</scope>
    <source>
        <strain evidence="3">IWT25</strain>
    </source>
</reference>
<gene>
    <name evidence="3" type="ORF">IWT25_00707</name>
</gene>
<keyword evidence="3" id="KW-0449">Lipoprotein</keyword>
<sequence length="310" mass="33614">MKSSKQRKGNRKIVFIGVALFFILLVIIFALGVHSKQQSKKVKKPLTNLRLLNTDDPVLTDKNGNFTLKMKSTSTAKISVYRENQDTLSDSGKPYPVKKVSTNEYQSTIHLSPEQNQISIDVNAKSKNHKKTSTSFDLSNNSDAAKAFENGQSSRASSESVAESLATKKALDEISSNKKAYSESSESSKNNATQSTTTGGYKKVGLEKFVMNPDKYESTNIQTTGTVTYIQQIPDEDGMDFVVIVPAESYTGHGIASQYGTVAQIETDTIKSKGIGKGSTITVYGSGLTDAVKLKGHTLSSSIIVDKVSN</sequence>
<protein>
    <submittedName>
        <fullName evidence="3">Lipoprotein</fullName>
    </submittedName>
</protein>
<name>A0A1Z5IUH3_9LACO</name>
<dbReference type="AlphaFoldDB" id="A0A1Z5IUH3"/>
<evidence type="ECO:0000256" key="2">
    <source>
        <dbReference type="SAM" id="Phobius"/>
    </source>
</evidence>
<keyword evidence="2" id="KW-0472">Membrane</keyword>
<organism evidence="3">
    <name type="scientific">Secundilactobacillus pentosiphilus</name>
    <dbReference type="NCBI Taxonomy" id="1714682"/>
    <lineage>
        <taxon>Bacteria</taxon>
        <taxon>Bacillati</taxon>
        <taxon>Bacillota</taxon>
        <taxon>Bacilli</taxon>
        <taxon>Lactobacillales</taxon>
        <taxon>Lactobacillaceae</taxon>
        <taxon>Secundilactobacillus</taxon>
    </lineage>
</organism>
<feature type="compositionally biased region" description="Low complexity" evidence="1">
    <location>
        <begin position="177"/>
        <end position="192"/>
    </location>
</feature>
<proteinExistence type="predicted"/>
<dbReference type="Proteomes" id="UP000198414">
    <property type="component" value="Unassembled WGS sequence"/>
</dbReference>
<evidence type="ECO:0000256" key="1">
    <source>
        <dbReference type="SAM" id="MobiDB-lite"/>
    </source>
</evidence>